<comment type="caution">
    <text evidence="2">The sequence shown here is derived from an EMBL/GenBank/DDBJ whole genome shotgun (WGS) entry which is preliminary data.</text>
</comment>
<evidence type="ECO:0000256" key="1">
    <source>
        <dbReference type="SAM" id="MobiDB-lite"/>
    </source>
</evidence>
<protein>
    <submittedName>
        <fullName evidence="2">Uncharacterized protein</fullName>
    </submittedName>
</protein>
<organism evidence="2 3">
    <name type="scientific">Botryosphaeria dothidea</name>
    <dbReference type="NCBI Taxonomy" id="55169"/>
    <lineage>
        <taxon>Eukaryota</taxon>
        <taxon>Fungi</taxon>
        <taxon>Dikarya</taxon>
        <taxon>Ascomycota</taxon>
        <taxon>Pezizomycotina</taxon>
        <taxon>Dothideomycetes</taxon>
        <taxon>Dothideomycetes incertae sedis</taxon>
        <taxon>Botryosphaeriales</taxon>
        <taxon>Botryosphaeriaceae</taxon>
        <taxon>Botryosphaeria</taxon>
    </lineage>
</organism>
<accession>A0A8H4IW15</accession>
<gene>
    <name evidence="2" type="ORF">GTA08_BOTSDO04481</name>
</gene>
<feature type="region of interest" description="Disordered" evidence="1">
    <location>
        <begin position="94"/>
        <end position="114"/>
    </location>
</feature>
<proteinExistence type="predicted"/>
<dbReference type="EMBL" id="WWBZ02000022">
    <property type="protein sequence ID" value="KAF4308251.1"/>
    <property type="molecule type" value="Genomic_DNA"/>
</dbReference>
<dbReference type="AlphaFoldDB" id="A0A8H4IW15"/>
<name>A0A8H4IW15_9PEZI</name>
<evidence type="ECO:0000313" key="2">
    <source>
        <dbReference type="EMBL" id="KAF4308251.1"/>
    </source>
</evidence>
<sequence length="114" mass="12487">MSRSHLPIPAAFHHRVVLRADRSWECCRCRHVNDFAVELCGGHKHSWPSGSRCMHQRCTRCVVNLFDDGEDNGLLRNGPPAVVAGRAGVVDTSLGPLPLPPERLPASEPGKGLF</sequence>
<reference evidence="2" key="1">
    <citation type="submission" date="2020-04" db="EMBL/GenBank/DDBJ databases">
        <title>Genome Assembly and Annotation of Botryosphaeria dothidea sdau 11-99, a Latent Pathogen of Apple Fruit Ring Rot in China.</title>
        <authorList>
            <person name="Yu C."/>
            <person name="Diao Y."/>
            <person name="Lu Q."/>
            <person name="Zhao J."/>
            <person name="Cui S."/>
            <person name="Peng C."/>
            <person name="He B."/>
            <person name="Liu H."/>
        </authorList>
    </citation>
    <scope>NUCLEOTIDE SEQUENCE [LARGE SCALE GENOMIC DNA]</scope>
    <source>
        <strain evidence="2">Sdau11-99</strain>
    </source>
</reference>
<evidence type="ECO:0000313" key="3">
    <source>
        <dbReference type="Proteomes" id="UP000572817"/>
    </source>
</evidence>
<keyword evidence="3" id="KW-1185">Reference proteome</keyword>
<dbReference type="Proteomes" id="UP000572817">
    <property type="component" value="Unassembled WGS sequence"/>
</dbReference>